<proteinExistence type="predicted"/>
<keyword evidence="2" id="KW-1185">Reference proteome</keyword>
<evidence type="ECO:0000313" key="1">
    <source>
        <dbReference type="EMBL" id="KAH3683020.1"/>
    </source>
</evidence>
<dbReference type="Proteomes" id="UP000774326">
    <property type="component" value="Unassembled WGS sequence"/>
</dbReference>
<gene>
    <name evidence="1" type="ORF">WICPIJ_006024</name>
</gene>
<accession>A0A9P8Q4U2</accession>
<protein>
    <submittedName>
        <fullName evidence="1">Uncharacterized protein</fullName>
    </submittedName>
</protein>
<name>A0A9P8Q4U2_WICPI</name>
<reference evidence="1" key="1">
    <citation type="journal article" date="2021" name="Open Biol.">
        <title>Shared evolutionary footprints suggest mitochondrial oxidative damage underlies multiple complex I losses in fungi.</title>
        <authorList>
            <person name="Schikora-Tamarit M.A."/>
            <person name="Marcet-Houben M."/>
            <person name="Nosek J."/>
            <person name="Gabaldon T."/>
        </authorList>
    </citation>
    <scope>NUCLEOTIDE SEQUENCE</scope>
    <source>
        <strain evidence="1">CBS2887</strain>
    </source>
</reference>
<dbReference type="AlphaFoldDB" id="A0A9P8Q4U2"/>
<dbReference type="EMBL" id="JAEUBG010003284">
    <property type="protein sequence ID" value="KAH3683020.1"/>
    <property type="molecule type" value="Genomic_DNA"/>
</dbReference>
<sequence>MESCETFNLDLKSLNSLLTSSSSPSSSGSYFIFRTIFDNRVERISKWIGVNVPFLLSFFNAVKKVEMNGKTCWETSSDIDPRDIATNDLQQSNQDIRCQLVLLGGEVCQQLLPDHSQFGHVVDSDPILQSIVSLSGGSIPDEQLVTNLRMDT</sequence>
<organism evidence="1 2">
    <name type="scientific">Wickerhamomyces pijperi</name>
    <name type="common">Yeast</name>
    <name type="synonym">Pichia pijperi</name>
    <dbReference type="NCBI Taxonomy" id="599730"/>
    <lineage>
        <taxon>Eukaryota</taxon>
        <taxon>Fungi</taxon>
        <taxon>Dikarya</taxon>
        <taxon>Ascomycota</taxon>
        <taxon>Saccharomycotina</taxon>
        <taxon>Saccharomycetes</taxon>
        <taxon>Phaffomycetales</taxon>
        <taxon>Wickerhamomycetaceae</taxon>
        <taxon>Wickerhamomyces</taxon>
    </lineage>
</organism>
<comment type="caution">
    <text evidence="1">The sequence shown here is derived from an EMBL/GenBank/DDBJ whole genome shotgun (WGS) entry which is preliminary data.</text>
</comment>
<reference evidence="1" key="2">
    <citation type="submission" date="2021-01" db="EMBL/GenBank/DDBJ databases">
        <authorList>
            <person name="Schikora-Tamarit M.A."/>
        </authorList>
    </citation>
    <scope>NUCLEOTIDE SEQUENCE</scope>
    <source>
        <strain evidence="1">CBS2887</strain>
    </source>
</reference>
<evidence type="ECO:0000313" key="2">
    <source>
        <dbReference type="Proteomes" id="UP000774326"/>
    </source>
</evidence>